<sequence>MKKFITFGLASVIGASGLFIPFTHEANAQNFEQKKQELDSKQSEVNKNLQKKKEELSKLEAKQEALAQKLKDIDEKALKTSDQIEEKQKENEKTKKEIKALKKEIADTEKRIEERNEFLKKRVRAIQESGGSTKYIDVLLGAKSFSDFISRAGAVSTLINADSEIIKEQEKDKAELQKSENELNTKLENVQNTLAKLETLQSDLNKQLDEKDKLFKQVKKQKGSAFSEISELNSEANSIASEKDATVAAQKQAEKEAREAAQKAKEEKAQRQQQQRQASVQAEDNSSNNDSSPSSSNSGSSNDNNNNNNNNSSSPSKKPSSGGGSPVSSNVGGIEGAISTGSTIVGQSPYKWGGGRSQADIDARRFDCSSFVRWAFASAGINLGPVGGTTTDTLVGKGRAVSASDMKRGDLVFFDTYKVNGHVGIYLGNGSFLNDNSSRGVSVDSMNNVYWKKAFNGVVRRVVE</sequence>
<dbReference type="Proteomes" id="UP001218488">
    <property type="component" value="Chromosome"/>
</dbReference>
<gene>
    <name evidence="1" type="ORF">P5627_06610</name>
</gene>
<proteinExistence type="predicted"/>
<dbReference type="EMBL" id="CP121752">
    <property type="protein sequence ID" value="WGD98649.1"/>
    <property type="molecule type" value="Genomic_DNA"/>
</dbReference>
<protein>
    <submittedName>
        <fullName evidence="1">PcsB-like coiled-coil domain-containing protein</fullName>
    </submittedName>
</protein>
<organism evidence="1 2">
    <name type="scientific">Bacillus safensis</name>
    <dbReference type="NCBI Taxonomy" id="561879"/>
    <lineage>
        <taxon>Bacteria</taxon>
        <taxon>Bacillati</taxon>
        <taxon>Bacillota</taxon>
        <taxon>Bacilli</taxon>
        <taxon>Bacillales</taxon>
        <taxon>Bacillaceae</taxon>
        <taxon>Bacillus</taxon>
    </lineage>
</organism>
<evidence type="ECO:0000313" key="1">
    <source>
        <dbReference type="EMBL" id="WGD98649.1"/>
    </source>
</evidence>
<name>A0AC61YZ10_BACIA</name>
<accession>A0AC61YZ10</accession>
<reference evidence="1" key="1">
    <citation type="submission" date="2025-02" db="EMBL/GenBank/DDBJ databases">
        <title>Complete genome sequences of 52 Bacillus and Priestia strains isolated from West-African fermentations and 26 reference strains from the DSMZ collection.</title>
        <authorList>
            <person name="Wiedenbein E.S."/>
            <person name="Canoy T.S."/>
            <person name="Hui Y."/>
            <person name="Parkouda C."/>
            <person name="Dawende C."/>
            <person name="Ametefe E."/>
            <person name="Jespersen L."/>
            <person name="Nielsen D.S."/>
        </authorList>
    </citation>
    <scope>NUCLEOTIDE SEQUENCE</scope>
    <source>
        <strain evidence="1">PRO33</strain>
    </source>
</reference>
<evidence type="ECO:0000313" key="2">
    <source>
        <dbReference type="Proteomes" id="UP001218488"/>
    </source>
</evidence>